<comment type="subcellular location">
    <subcellularLocation>
        <location evidence="1">Membrane</location>
        <topology evidence="1">Single-pass membrane protein</topology>
    </subcellularLocation>
</comment>
<dbReference type="AlphaFoldDB" id="A0AAD8JUV1"/>
<evidence type="ECO:0000256" key="3">
    <source>
        <dbReference type="ARBA" id="ARBA00022989"/>
    </source>
</evidence>
<gene>
    <name evidence="7" type="ORF">QVD17_37898</name>
</gene>
<feature type="transmembrane region" description="Helical" evidence="5">
    <location>
        <begin position="60"/>
        <end position="82"/>
    </location>
</feature>
<keyword evidence="4 5" id="KW-0472">Membrane</keyword>
<reference evidence="7" key="1">
    <citation type="journal article" date="2023" name="bioRxiv">
        <title>Improved chromosome-level genome assembly for marigold (Tagetes erecta).</title>
        <authorList>
            <person name="Jiang F."/>
            <person name="Yuan L."/>
            <person name="Wang S."/>
            <person name="Wang H."/>
            <person name="Xu D."/>
            <person name="Wang A."/>
            <person name="Fan W."/>
        </authorList>
    </citation>
    <scope>NUCLEOTIDE SEQUENCE</scope>
    <source>
        <strain evidence="7">WSJ</strain>
        <tissue evidence="7">Leaf</tissue>
    </source>
</reference>
<name>A0AAD8JUV1_TARER</name>
<dbReference type="GO" id="GO:0098542">
    <property type="term" value="P:defense response to other organism"/>
    <property type="evidence" value="ECO:0007669"/>
    <property type="project" value="InterPro"/>
</dbReference>
<accession>A0AAD8JUV1</accession>
<evidence type="ECO:0000259" key="6">
    <source>
        <dbReference type="Pfam" id="PF03168"/>
    </source>
</evidence>
<evidence type="ECO:0000256" key="1">
    <source>
        <dbReference type="ARBA" id="ARBA00004167"/>
    </source>
</evidence>
<feature type="domain" description="Late embryogenesis abundant protein LEA-2 subgroup" evidence="6">
    <location>
        <begin position="114"/>
        <end position="208"/>
    </location>
</feature>
<evidence type="ECO:0000256" key="2">
    <source>
        <dbReference type="ARBA" id="ARBA00022692"/>
    </source>
</evidence>
<dbReference type="InterPro" id="IPR044839">
    <property type="entry name" value="NDR1-like"/>
</dbReference>
<protein>
    <recommendedName>
        <fullName evidence="6">Late embryogenesis abundant protein LEA-2 subgroup domain-containing protein</fullName>
    </recommendedName>
</protein>
<dbReference type="Pfam" id="PF03168">
    <property type="entry name" value="LEA_2"/>
    <property type="match status" value="1"/>
</dbReference>
<evidence type="ECO:0000256" key="4">
    <source>
        <dbReference type="ARBA" id="ARBA00023136"/>
    </source>
</evidence>
<evidence type="ECO:0000313" key="8">
    <source>
        <dbReference type="Proteomes" id="UP001229421"/>
    </source>
</evidence>
<dbReference type="EMBL" id="JAUHHV010000010">
    <property type="protein sequence ID" value="KAK1411350.1"/>
    <property type="molecule type" value="Genomic_DNA"/>
</dbReference>
<dbReference type="PANTHER" id="PTHR31234">
    <property type="entry name" value="LATE EMBRYOGENESIS ABUNDANT (LEA) HYDROXYPROLINE-RICH GLYCOPROTEIN FAMILY"/>
    <property type="match status" value="1"/>
</dbReference>
<dbReference type="PANTHER" id="PTHR31234:SF55">
    <property type="entry name" value="LATE EMBRYOGENESIS ABUNDANT (LEA) HYDROXYPROLINE-RICH GLYCOPROTEIN FAMILY"/>
    <property type="match status" value="1"/>
</dbReference>
<dbReference type="Proteomes" id="UP001229421">
    <property type="component" value="Unassembled WGS sequence"/>
</dbReference>
<keyword evidence="2 5" id="KW-0812">Transmembrane</keyword>
<comment type="caution">
    <text evidence="7">The sequence shown here is derived from an EMBL/GenBank/DDBJ whole genome shotgun (WGS) entry which is preliminary data.</text>
</comment>
<sequence length="241" mass="26991">MADHTTPVTGYPAANPPPNGYAYPYIAQPQQHHHQPSYFNVTTNPSYYPNQQRTTFLRRIFAVFITTIIIFGTIVFIIWLILRPQVPQFRVQTLTLTNFNLTSNSLISGNWNATVTVRNPNSKITLYYDHVEAAVFYKSKSISMTTLPPFVQGKKNETVVKATFVSVSEYFDDPNGINSERNRGSVGFNLRMVARVRFKAGGWWTRRRVLRVYCPDLAVGVSGNGSSGSLSGGSKNCRVGV</sequence>
<dbReference type="InterPro" id="IPR004864">
    <property type="entry name" value="LEA_2"/>
</dbReference>
<evidence type="ECO:0000313" key="7">
    <source>
        <dbReference type="EMBL" id="KAK1411350.1"/>
    </source>
</evidence>
<dbReference type="GO" id="GO:0005886">
    <property type="term" value="C:plasma membrane"/>
    <property type="evidence" value="ECO:0007669"/>
    <property type="project" value="TreeGrafter"/>
</dbReference>
<keyword evidence="3 5" id="KW-1133">Transmembrane helix</keyword>
<evidence type="ECO:0000256" key="5">
    <source>
        <dbReference type="SAM" id="Phobius"/>
    </source>
</evidence>
<keyword evidence="8" id="KW-1185">Reference proteome</keyword>
<organism evidence="7 8">
    <name type="scientific">Tagetes erecta</name>
    <name type="common">African marigold</name>
    <dbReference type="NCBI Taxonomy" id="13708"/>
    <lineage>
        <taxon>Eukaryota</taxon>
        <taxon>Viridiplantae</taxon>
        <taxon>Streptophyta</taxon>
        <taxon>Embryophyta</taxon>
        <taxon>Tracheophyta</taxon>
        <taxon>Spermatophyta</taxon>
        <taxon>Magnoliopsida</taxon>
        <taxon>eudicotyledons</taxon>
        <taxon>Gunneridae</taxon>
        <taxon>Pentapetalae</taxon>
        <taxon>asterids</taxon>
        <taxon>campanulids</taxon>
        <taxon>Asterales</taxon>
        <taxon>Asteraceae</taxon>
        <taxon>Asteroideae</taxon>
        <taxon>Heliantheae alliance</taxon>
        <taxon>Tageteae</taxon>
        <taxon>Tagetes</taxon>
    </lineage>
</organism>
<proteinExistence type="predicted"/>